<dbReference type="Pfam" id="PF07690">
    <property type="entry name" value="MFS_1"/>
    <property type="match status" value="1"/>
</dbReference>
<feature type="domain" description="Major facilitator superfamily (MFS) profile" evidence="8">
    <location>
        <begin position="13"/>
        <end position="439"/>
    </location>
</feature>
<gene>
    <name evidence="9" type="ORF">FB566_1501</name>
</gene>
<feature type="transmembrane region" description="Helical" evidence="7">
    <location>
        <begin position="397"/>
        <end position="413"/>
    </location>
</feature>
<dbReference type="InterPro" id="IPR005829">
    <property type="entry name" value="Sugar_transporter_CS"/>
</dbReference>
<feature type="transmembrane region" description="Helical" evidence="7">
    <location>
        <begin position="296"/>
        <end position="317"/>
    </location>
</feature>
<evidence type="ECO:0000256" key="2">
    <source>
        <dbReference type="ARBA" id="ARBA00022448"/>
    </source>
</evidence>
<feature type="transmembrane region" description="Helical" evidence="7">
    <location>
        <begin position="47"/>
        <end position="67"/>
    </location>
</feature>
<accession>A0A543ATT1</accession>
<evidence type="ECO:0000256" key="1">
    <source>
        <dbReference type="ARBA" id="ARBA00004651"/>
    </source>
</evidence>
<feature type="transmembrane region" description="Helical" evidence="7">
    <location>
        <begin position="419"/>
        <end position="442"/>
    </location>
</feature>
<comment type="caution">
    <text evidence="9">The sequence shown here is derived from an EMBL/GenBank/DDBJ whole genome shotgun (WGS) entry which is preliminary data.</text>
</comment>
<keyword evidence="5 7" id="KW-1133">Transmembrane helix</keyword>
<protein>
    <submittedName>
        <fullName evidence="9">MFS transporter</fullName>
    </submittedName>
</protein>
<dbReference type="PANTHER" id="PTHR42718">
    <property type="entry name" value="MAJOR FACILITATOR SUPERFAMILY MULTIDRUG TRANSPORTER MFSC"/>
    <property type="match status" value="1"/>
</dbReference>
<comment type="subcellular location">
    <subcellularLocation>
        <location evidence="1">Cell membrane</location>
        <topology evidence="1">Multi-pass membrane protein</topology>
    </subcellularLocation>
</comment>
<organism evidence="9 10">
    <name type="scientific">Stackebrandtia endophytica</name>
    <dbReference type="NCBI Taxonomy" id="1496996"/>
    <lineage>
        <taxon>Bacteria</taxon>
        <taxon>Bacillati</taxon>
        <taxon>Actinomycetota</taxon>
        <taxon>Actinomycetes</taxon>
        <taxon>Glycomycetales</taxon>
        <taxon>Glycomycetaceae</taxon>
        <taxon>Stackebrandtia</taxon>
    </lineage>
</organism>
<dbReference type="InterPro" id="IPR036259">
    <property type="entry name" value="MFS_trans_sf"/>
</dbReference>
<proteinExistence type="predicted"/>
<dbReference type="EMBL" id="VFOW01000001">
    <property type="protein sequence ID" value="TQL75981.1"/>
    <property type="molecule type" value="Genomic_DNA"/>
</dbReference>
<dbReference type="SUPFAM" id="SSF103473">
    <property type="entry name" value="MFS general substrate transporter"/>
    <property type="match status" value="1"/>
</dbReference>
<dbReference type="RefSeq" id="WP_142036697.1">
    <property type="nucleotide sequence ID" value="NZ_JBHTGS010000001.1"/>
</dbReference>
<feature type="transmembrane region" description="Helical" evidence="7">
    <location>
        <begin position="226"/>
        <end position="243"/>
    </location>
</feature>
<dbReference type="GO" id="GO:0022857">
    <property type="term" value="F:transmembrane transporter activity"/>
    <property type="evidence" value="ECO:0007669"/>
    <property type="project" value="InterPro"/>
</dbReference>
<dbReference type="InParanoid" id="A0A543ATT1"/>
<dbReference type="PANTHER" id="PTHR42718:SF46">
    <property type="entry name" value="BLR6921 PROTEIN"/>
    <property type="match status" value="1"/>
</dbReference>
<evidence type="ECO:0000313" key="9">
    <source>
        <dbReference type="EMBL" id="TQL75981.1"/>
    </source>
</evidence>
<feature type="transmembrane region" description="Helical" evidence="7">
    <location>
        <begin position="166"/>
        <end position="188"/>
    </location>
</feature>
<dbReference type="AlphaFoldDB" id="A0A543ATT1"/>
<dbReference type="PRINTS" id="PR01036">
    <property type="entry name" value="TCRTETB"/>
</dbReference>
<feature type="transmembrane region" description="Helical" evidence="7">
    <location>
        <begin position="324"/>
        <end position="343"/>
    </location>
</feature>
<dbReference type="InterPro" id="IPR011701">
    <property type="entry name" value="MFS"/>
</dbReference>
<keyword evidence="10" id="KW-1185">Reference proteome</keyword>
<keyword evidence="4 7" id="KW-0812">Transmembrane</keyword>
<keyword evidence="6 7" id="KW-0472">Membrane</keyword>
<sequence length="456" mass="46828">MSTEIRTRDRWSVVVTAGLGVFMAQLDATIVNVALPAIAERFTVDTAAVQWVILGYALPLIALVLPIGRWIDGVGRRSALLWAIGGFATAGLFAAAAPTLPLLVAARVLQGAFGSVLFVLLPVLAATAVRPAARGRAMGVVMTLGPLGGFSGPVLGGFLVEQIGPSGVFLVNPIIGVVLAGLVALLLPRDARLTLPPRDRFGEAGLLVTATALVLLALTLTAQGRFGWLWLALSAVPVIVIWSRRSYSRPVIGLLRDRRISGPLVALTAQAVALVSVQFLIPFFLTDTRSAGAGEIGLTMLAIPAGMIVLGPVGGWLSDRWGAIPTALSGIAIAGIGFVSLTWSTDTVTSWDVALRLAVLGAGTGLFAGANTAMTLSASPPELMATTSAAINMARQIGIAAGPAVASIAWSLAPDGVAGLRRALVVSIVVTAVCFAATAIAARGRPVEVSSGRVPR</sequence>
<evidence type="ECO:0000256" key="7">
    <source>
        <dbReference type="SAM" id="Phobius"/>
    </source>
</evidence>
<feature type="transmembrane region" description="Helical" evidence="7">
    <location>
        <begin position="12"/>
        <end position="35"/>
    </location>
</feature>
<dbReference type="Gene3D" id="1.20.1250.20">
    <property type="entry name" value="MFS general substrate transporter like domains"/>
    <property type="match status" value="1"/>
</dbReference>
<evidence type="ECO:0000256" key="3">
    <source>
        <dbReference type="ARBA" id="ARBA00022475"/>
    </source>
</evidence>
<dbReference type="PROSITE" id="PS00216">
    <property type="entry name" value="SUGAR_TRANSPORT_1"/>
    <property type="match status" value="1"/>
</dbReference>
<dbReference type="InterPro" id="IPR020846">
    <property type="entry name" value="MFS_dom"/>
</dbReference>
<dbReference type="PROSITE" id="PS50850">
    <property type="entry name" value="MFS"/>
    <property type="match status" value="1"/>
</dbReference>
<feature type="transmembrane region" description="Helical" evidence="7">
    <location>
        <begin position="355"/>
        <end position="376"/>
    </location>
</feature>
<evidence type="ECO:0000256" key="6">
    <source>
        <dbReference type="ARBA" id="ARBA00023136"/>
    </source>
</evidence>
<evidence type="ECO:0000313" key="10">
    <source>
        <dbReference type="Proteomes" id="UP000317043"/>
    </source>
</evidence>
<evidence type="ECO:0000256" key="4">
    <source>
        <dbReference type="ARBA" id="ARBA00022692"/>
    </source>
</evidence>
<keyword evidence="3" id="KW-1003">Cell membrane</keyword>
<evidence type="ECO:0000259" key="8">
    <source>
        <dbReference type="PROSITE" id="PS50850"/>
    </source>
</evidence>
<dbReference type="Proteomes" id="UP000317043">
    <property type="component" value="Unassembled WGS sequence"/>
</dbReference>
<dbReference type="OrthoDB" id="9812221at2"/>
<feature type="transmembrane region" description="Helical" evidence="7">
    <location>
        <begin position="200"/>
        <end position="220"/>
    </location>
</feature>
<feature type="transmembrane region" description="Helical" evidence="7">
    <location>
        <begin position="79"/>
        <end position="98"/>
    </location>
</feature>
<dbReference type="GO" id="GO:0005886">
    <property type="term" value="C:plasma membrane"/>
    <property type="evidence" value="ECO:0007669"/>
    <property type="project" value="UniProtKB-SubCell"/>
</dbReference>
<keyword evidence="2" id="KW-0813">Transport</keyword>
<dbReference type="CDD" id="cd17321">
    <property type="entry name" value="MFS_MMR_MDR_like"/>
    <property type="match status" value="1"/>
</dbReference>
<feature type="transmembrane region" description="Helical" evidence="7">
    <location>
        <begin position="137"/>
        <end position="160"/>
    </location>
</feature>
<name>A0A543ATT1_9ACTN</name>
<reference evidence="9 10" key="1">
    <citation type="submission" date="2019-06" db="EMBL/GenBank/DDBJ databases">
        <title>Sequencing the genomes of 1000 actinobacteria strains.</title>
        <authorList>
            <person name="Klenk H.-P."/>
        </authorList>
    </citation>
    <scope>NUCLEOTIDE SEQUENCE [LARGE SCALE GENOMIC DNA]</scope>
    <source>
        <strain evidence="9 10">DSM 45928</strain>
    </source>
</reference>
<feature type="transmembrane region" description="Helical" evidence="7">
    <location>
        <begin position="104"/>
        <end position="125"/>
    </location>
</feature>
<feature type="transmembrane region" description="Helical" evidence="7">
    <location>
        <begin position="264"/>
        <end position="284"/>
    </location>
</feature>
<evidence type="ECO:0000256" key="5">
    <source>
        <dbReference type="ARBA" id="ARBA00022989"/>
    </source>
</evidence>
<dbReference type="Gene3D" id="1.20.1720.10">
    <property type="entry name" value="Multidrug resistance protein D"/>
    <property type="match status" value="1"/>
</dbReference>